<dbReference type="SUPFAM" id="SSF56219">
    <property type="entry name" value="DNase I-like"/>
    <property type="match status" value="1"/>
</dbReference>
<dbReference type="PANTHER" id="PTHR23227:SF84">
    <property type="entry name" value="ENDONUCLEASE_EXONUCLEASE_PHOSPHATASE DOMAIN-CONTAINING PROTEIN"/>
    <property type="match status" value="1"/>
</dbReference>
<protein>
    <submittedName>
        <fullName evidence="1">Craniofacial development protein 2-like protein</fullName>
    </submittedName>
</protein>
<dbReference type="InterPro" id="IPR027124">
    <property type="entry name" value="Swc5/CFDP1/2"/>
</dbReference>
<sequence>MLDIADSGHPECCSALIAHKLSRLNLDIAALSEVRLHEEGSLKEHGAGYTLYWSGKPKTERHLSGVEFMLKNSIASKLENLLTGHFDCIMSLRLPLHNKQHVVLFSVYAPTLQVDPVEKYNFYTDLHRLTQKIPADDKITILGDFNARIGKNSEVWKGVLGKHGVGNCNDNKRLLLEFCAEQQLTITNTIFQQKDSLKATWIHSQSKQSKQSSLTMS</sequence>
<dbReference type="InterPro" id="IPR036691">
    <property type="entry name" value="Endo/exonu/phosph_ase_sf"/>
</dbReference>
<evidence type="ECO:0000313" key="2">
    <source>
        <dbReference type="Proteomes" id="UP001145742"/>
    </source>
</evidence>
<reference evidence="1" key="1">
    <citation type="submission" date="2019-10" db="EMBL/GenBank/DDBJ databases">
        <authorList>
            <person name="Soares A.E.R."/>
            <person name="Aleixo A."/>
            <person name="Schneider P."/>
            <person name="Miyaki C.Y."/>
            <person name="Schneider M.P."/>
            <person name="Mello C."/>
            <person name="Vasconcelos A.T.R."/>
        </authorList>
    </citation>
    <scope>NUCLEOTIDE SEQUENCE</scope>
    <source>
        <tissue evidence="1">Muscle</tissue>
    </source>
</reference>
<name>A0ABQ9DW82_9PASS</name>
<evidence type="ECO:0000313" key="1">
    <source>
        <dbReference type="EMBL" id="KAJ7427088.1"/>
    </source>
</evidence>
<gene>
    <name evidence="1" type="ORF">WISP_09739</name>
</gene>
<comment type="caution">
    <text evidence="1">The sequence shown here is derived from an EMBL/GenBank/DDBJ whole genome shotgun (WGS) entry which is preliminary data.</text>
</comment>
<dbReference type="EMBL" id="WHWB01032082">
    <property type="protein sequence ID" value="KAJ7427088.1"/>
    <property type="molecule type" value="Genomic_DNA"/>
</dbReference>
<proteinExistence type="predicted"/>
<dbReference type="Proteomes" id="UP001145742">
    <property type="component" value="Unassembled WGS sequence"/>
</dbReference>
<dbReference type="Gene3D" id="3.60.10.10">
    <property type="entry name" value="Endonuclease/exonuclease/phosphatase"/>
    <property type="match status" value="1"/>
</dbReference>
<keyword evidence="2" id="KW-1185">Reference proteome</keyword>
<dbReference type="PANTHER" id="PTHR23227">
    <property type="entry name" value="BUCENTAUR RELATED"/>
    <property type="match status" value="1"/>
</dbReference>
<accession>A0ABQ9DW82</accession>
<organism evidence="1 2">
    <name type="scientific">Willisornis vidua</name>
    <name type="common">Xingu scale-backed antbird</name>
    <dbReference type="NCBI Taxonomy" id="1566151"/>
    <lineage>
        <taxon>Eukaryota</taxon>
        <taxon>Metazoa</taxon>
        <taxon>Chordata</taxon>
        <taxon>Craniata</taxon>
        <taxon>Vertebrata</taxon>
        <taxon>Euteleostomi</taxon>
        <taxon>Archelosauria</taxon>
        <taxon>Archosauria</taxon>
        <taxon>Dinosauria</taxon>
        <taxon>Saurischia</taxon>
        <taxon>Theropoda</taxon>
        <taxon>Coelurosauria</taxon>
        <taxon>Aves</taxon>
        <taxon>Neognathae</taxon>
        <taxon>Neoaves</taxon>
        <taxon>Telluraves</taxon>
        <taxon>Australaves</taxon>
        <taxon>Passeriformes</taxon>
        <taxon>Thamnophilidae</taxon>
        <taxon>Willisornis</taxon>
    </lineage>
</organism>